<evidence type="ECO:0000256" key="9">
    <source>
        <dbReference type="RuleBase" id="RU003357"/>
    </source>
</evidence>
<name>A0A7X1EBB7_9BACT</name>
<keyword evidence="7 8" id="KW-0998">Cell outer membrane</keyword>
<evidence type="ECO:0000259" key="11">
    <source>
        <dbReference type="Pfam" id="PF00593"/>
    </source>
</evidence>
<gene>
    <name evidence="13" type="ORF">H5P27_16360</name>
</gene>
<feature type="domain" description="TonB-dependent receptor-like beta-barrel" evidence="11">
    <location>
        <begin position="444"/>
        <end position="890"/>
    </location>
</feature>
<dbReference type="CDD" id="cd01347">
    <property type="entry name" value="ligand_gated_channel"/>
    <property type="match status" value="1"/>
</dbReference>
<evidence type="ECO:0000256" key="4">
    <source>
        <dbReference type="ARBA" id="ARBA00022692"/>
    </source>
</evidence>
<evidence type="ECO:0000256" key="3">
    <source>
        <dbReference type="ARBA" id="ARBA00022452"/>
    </source>
</evidence>
<dbReference type="InterPro" id="IPR000531">
    <property type="entry name" value="Beta-barrel_TonB"/>
</dbReference>
<keyword evidence="6 8" id="KW-0472">Membrane</keyword>
<evidence type="ECO:0000256" key="8">
    <source>
        <dbReference type="PROSITE-ProRule" id="PRU01360"/>
    </source>
</evidence>
<comment type="subcellular location">
    <subcellularLocation>
        <location evidence="1 8">Cell outer membrane</location>
        <topology evidence="1 8">Multi-pass membrane protein</topology>
    </subcellularLocation>
</comment>
<evidence type="ECO:0000256" key="1">
    <source>
        <dbReference type="ARBA" id="ARBA00004571"/>
    </source>
</evidence>
<evidence type="ECO:0000256" key="7">
    <source>
        <dbReference type="ARBA" id="ARBA00023237"/>
    </source>
</evidence>
<dbReference type="InterPro" id="IPR008969">
    <property type="entry name" value="CarboxyPept-like_regulatory"/>
</dbReference>
<dbReference type="GO" id="GO:0009279">
    <property type="term" value="C:cell outer membrane"/>
    <property type="evidence" value="ECO:0007669"/>
    <property type="project" value="UniProtKB-SubCell"/>
</dbReference>
<dbReference type="PANTHER" id="PTHR40980:SF4">
    <property type="entry name" value="TONB-DEPENDENT RECEPTOR-LIKE BETA-BARREL DOMAIN-CONTAINING PROTEIN"/>
    <property type="match status" value="1"/>
</dbReference>
<evidence type="ECO:0000313" key="13">
    <source>
        <dbReference type="EMBL" id="MBC2607627.1"/>
    </source>
</evidence>
<keyword evidence="2 8" id="KW-0813">Transport</keyword>
<sequence>MNLFSTKTIAALTAGLALSAAHGETITGKVSASNNYGPIEGASIVVMESGLRTSTDKSGNFVIQNIRPGEYTLLVSYIGLGEETVKVSVAEGDIATVDSELGSDIVDLDPYVVSGSKSSSARAINLQRNSSNLVNAVAADAMGQFPDENAAEALQRVSGVSIERDQGEGRYVVIRGIDPDLNNVSLDGVTLAAPEADTRKVALDVIPTDLLDQLEVKKTFLPDMDGDAIGGSVNIKTISPFDSLEKIASVKTQLLYNDLVSKSSYMFAGTYGDTFGPEDNSGYVFSASYQEREFGSDNIEVDGPWSEETAEDGTSAYFAPEIEFRQYDVTRVRKSASLSFEHLASETTRLYARATYNYFSDQEYRYRTEIKPERGVIETITDTTATISGANRADRDLKDRFEEQEILALALGGDTRVDDWRFEYKASYSKGEEKEPNRLDTAFRNGDDTDYSYDFSDAYQPVVLATGGSDIFDPANYELDEFVVENNLAKEDETALKFDATRYLSFGETPAFVKFGAKYRSKEKSNDVNVDIYSNDSSDATLAGLLISGSRYSYFGDSDYMQFNSAAMRALLLSEADSLEYETEDSEIDSTLADYTTNEDVLAAYAMAEVEKGKWTFTSGLRVEQTDFETTGYELYWEEVDGEEVYGFNELNASNEYTDVLLSLNSRYALDHNTIVRASASNTISRPKFGQSSFQRETNRIDQVIETGNPDLDPYASTNFDISFEKYNETLGLFSANLFYKDIDSFIYVQETNPTIDGVVYEVHSPTNGESASILGLELVWNQDLSLFSESLTGFTIDANATFSDSESVIADGREIPFLKQSDEIINLGLAYENEKVMFRLAGTYRSEYLDGVGGDASEDEYIDSHLQLDAKFVYKLDEKSTIFLEAINLTEEPLKAYYGSPSRMRQYEAYSFSAKLGYSWKL</sequence>
<dbReference type="SUPFAM" id="SSF56935">
    <property type="entry name" value="Porins"/>
    <property type="match status" value="1"/>
</dbReference>
<keyword evidence="14" id="KW-1185">Reference proteome</keyword>
<evidence type="ECO:0000259" key="12">
    <source>
        <dbReference type="Pfam" id="PF07715"/>
    </source>
</evidence>
<feature type="signal peptide" evidence="10">
    <location>
        <begin position="1"/>
        <end position="23"/>
    </location>
</feature>
<evidence type="ECO:0000256" key="6">
    <source>
        <dbReference type="ARBA" id="ARBA00023136"/>
    </source>
</evidence>
<feature type="chain" id="PRO_5031178103" evidence="10">
    <location>
        <begin position="24"/>
        <end position="923"/>
    </location>
</feature>
<keyword evidence="10" id="KW-0732">Signal</keyword>
<dbReference type="Gene3D" id="2.40.170.20">
    <property type="entry name" value="TonB-dependent receptor, beta-barrel domain"/>
    <property type="match status" value="1"/>
</dbReference>
<dbReference type="NCBIfam" id="TIGR01782">
    <property type="entry name" value="TonB-Xanth-Caul"/>
    <property type="match status" value="1"/>
</dbReference>
<keyword evidence="3 8" id="KW-1134">Transmembrane beta strand</keyword>
<dbReference type="PROSITE" id="PS52016">
    <property type="entry name" value="TONB_DEPENDENT_REC_3"/>
    <property type="match status" value="1"/>
</dbReference>
<dbReference type="InterPro" id="IPR039426">
    <property type="entry name" value="TonB-dep_rcpt-like"/>
</dbReference>
<dbReference type="InterPro" id="IPR036942">
    <property type="entry name" value="Beta-barrel_TonB_sf"/>
</dbReference>
<protein>
    <submittedName>
        <fullName evidence="13">TonB-dependent receptor</fullName>
    </submittedName>
</protein>
<comment type="caution">
    <text evidence="13">The sequence shown here is derived from an EMBL/GenBank/DDBJ whole genome shotgun (WGS) entry which is preliminary data.</text>
</comment>
<keyword evidence="13" id="KW-0675">Receptor</keyword>
<keyword evidence="5 9" id="KW-0798">TonB box</keyword>
<comment type="similarity">
    <text evidence="8 9">Belongs to the TonB-dependent receptor family.</text>
</comment>
<dbReference type="PANTHER" id="PTHR40980">
    <property type="entry name" value="PLUG DOMAIN-CONTAINING PROTEIN"/>
    <property type="match status" value="1"/>
</dbReference>
<dbReference type="Proteomes" id="UP000526501">
    <property type="component" value="Unassembled WGS sequence"/>
</dbReference>
<reference evidence="13 14" key="1">
    <citation type="submission" date="2020-07" db="EMBL/GenBank/DDBJ databases">
        <authorList>
            <person name="Feng X."/>
        </authorList>
    </citation>
    <scope>NUCLEOTIDE SEQUENCE [LARGE SCALE GENOMIC DNA]</scope>
    <source>
        <strain evidence="13 14">JCM23202</strain>
    </source>
</reference>
<proteinExistence type="inferred from homology"/>
<evidence type="ECO:0000313" key="14">
    <source>
        <dbReference type="Proteomes" id="UP000526501"/>
    </source>
</evidence>
<dbReference type="Pfam" id="PF00593">
    <property type="entry name" value="TonB_dep_Rec_b-barrel"/>
    <property type="match status" value="1"/>
</dbReference>
<dbReference type="Pfam" id="PF13715">
    <property type="entry name" value="CarbopepD_reg_2"/>
    <property type="match status" value="1"/>
</dbReference>
<dbReference type="AlphaFoldDB" id="A0A7X1EBB7"/>
<dbReference type="InterPro" id="IPR037066">
    <property type="entry name" value="Plug_dom_sf"/>
</dbReference>
<accession>A0A7X1EBB7</accession>
<evidence type="ECO:0000256" key="10">
    <source>
        <dbReference type="SAM" id="SignalP"/>
    </source>
</evidence>
<dbReference type="InterPro" id="IPR010104">
    <property type="entry name" value="TonB_rcpt_bac"/>
</dbReference>
<dbReference type="Gene3D" id="2.170.130.10">
    <property type="entry name" value="TonB-dependent receptor, plug domain"/>
    <property type="match status" value="1"/>
</dbReference>
<dbReference type="InterPro" id="IPR012910">
    <property type="entry name" value="Plug_dom"/>
</dbReference>
<evidence type="ECO:0000256" key="5">
    <source>
        <dbReference type="ARBA" id="ARBA00023077"/>
    </source>
</evidence>
<keyword evidence="4 8" id="KW-0812">Transmembrane</keyword>
<dbReference type="RefSeq" id="WP_185661500.1">
    <property type="nucleotide sequence ID" value="NZ_CAWPOO010000013.1"/>
</dbReference>
<dbReference type="SUPFAM" id="SSF49464">
    <property type="entry name" value="Carboxypeptidase regulatory domain-like"/>
    <property type="match status" value="1"/>
</dbReference>
<feature type="domain" description="TonB-dependent receptor plug" evidence="12">
    <location>
        <begin position="128"/>
        <end position="231"/>
    </location>
</feature>
<evidence type="ECO:0000256" key="2">
    <source>
        <dbReference type="ARBA" id="ARBA00022448"/>
    </source>
</evidence>
<organism evidence="13 14">
    <name type="scientific">Pelagicoccus albus</name>
    <dbReference type="NCBI Taxonomy" id="415222"/>
    <lineage>
        <taxon>Bacteria</taxon>
        <taxon>Pseudomonadati</taxon>
        <taxon>Verrucomicrobiota</taxon>
        <taxon>Opitutia</taxon>
        <taxon>Puniceicoccales</taxon>
        <taxon>Pelagicoccaceae</taxon>
        <taxon>Pelagicoccus</taxon>
    </lineage>
</organism>
<dbReference type="Pfam" id="PF07715">
    <property type="entry name" value="Plug"/>
    <property type="match status" value="1"/>
</dbReference>
<dbReference type="Gene3D" id="2.60.40.1120">
    <property type="entry name" value="Carboxypeptidase-like, regulatory domain"/>
    <property type="match status" value="1"/>
</dbReference>
<dbReference type="EMBL" id="JACHVC010000013">
    <property type="protein sequence ID" value="MBC2607627.1"/>
    <property type="molecule type" value="Genomic_DNA"/>
</dbReference>